<keyword evidence="2" id="KW-1185">Reference proteome</keyword>
<organism evidence="1 2">
    <name type="scientific">Aggregatimonas sangjinii</name>
    <dbReference type="NCBI Taxonomy" id="2583587"/>
    <lineage>
        <taxon>Bacteria</taxon>
        <taxon>Pseudomonadati</taxon>
        <taxon>Bacteroidota</taxon>
        <taxon>Flavobacteriia</taxon>
        <taxon>Flavobacteriales</taxon>
        <taxon>Flavobacteriaceae</taxon>
        <taxon>Aggregatimonas</taxon>
    </lineage>
</organism>
<evidence type="ECO:0000313" key="1">
    <source>
        <dbReference type="EMBL" id="QCW98856.1"/>
    </source>
</evidence>
<sequence>MKYPIAFIFLLFAFLGMGQEFHTEYRYTDSFNNGITIQNSYPKGGLSYTDPQSGMEYVYVVFWTAITNETESNLELEVRFPENSFTVPSSPGIDFTLYLPTDKPTPEKEHRIDYGLDLKSFLDEYLGQPTALTATILPNDIYRFYTVALSDQGIDGVMRAGFALKGQDLTYTLNGHEIDSGSIKIQKK</sequence>
<accession>A0A5B7SK76</accession>
<name>A0A5B7SK76_9FLAO</name>
<dbReference type="RefSeq" id="WP_138851211.1">
    <property type="nucleotide sequence ID" value="NZ_CP040710.1"/>
</dbReference>
<evidence type="ECO:0000313" key="2">
    <source>
        <dbReference type="Proteomes" id="UP000310017"/>
    </source>
</evidence>
<gene>
    <name evidence="1" type="ORF">FGM00_01495</name>
</gene>
<protein>
    <submittedName>
        <fullName evidence="1">Uncharacterized protein</fullName>
    </submittedName>
</protein>
<dbReference type="KEGG" id="asag:FGM00_01495"/>
<proteinExistence type="predicted"/>
<dbReference type="OrthoDB" id="1179861at2"/>
<reference evidence="1 2" key="1">
    <citation type="submission" date="2019-05" db="EMBL/GenBank/DDBJ databases">
        <title>Genome sequencing of F202Z8.</title>
        <authorList>
            <person name="Kwon Y.M."/>
        </authorList>
    </citation>
    <scope>NUCLEOTIDE SEQUENCE [LARGE SCALE GENOMIC DNA]</scope>
    <source>
        <strain evidence="1 2">F202Z8</strain>
    </source>
</reference>
<dbReference type="EMBL" id="CP040710">
    <property type="protein sequence ID" value="QCW98856.1"/>
    <property type="molecule type" value="Genomic_DNA"/>
</dbReference>
<dbReference type="AlphaFoldDB" id="A0A5B7SK76"/>
<dbReference type="Proteomes" id="UP000310017">
    <property type="component" value="Chromosome"/>
</dbReference>